<dbReference type="InterPro" id="IPR000843">
    <property type="entry name" value="HTH_LacI"/>
</dbReference>
<sequence length="328" mass="35581">MTMKELARIADVSSAAVSRYLNGGSLSQEKRERIREAIEKTGYQPDAVAQMLRTGTTDHVGLIVPNISSDSVSRVTAGATRVLSEEGYLCLLANTDNDPEKELAYLGLFENRSVAGVILMATVLTPRHEEMLKNAPFPIVVAGQQFRQVPCVYHDDFGAAHDLTERVIAKGRRNIGYIGVIEQDVAAGLNRRRGVQAAMKDHGLDPSALVVVNSPFNVEGGRAAMAKLLEEMPQVDGVVCATDLIAFGAMEVLRQSGRRMPEDVSVTGIGDSWAGEYIAPHLTTAHFYYEQSGETAARLLLDIMAKKGAPGPIHQTMLGYTIVERDSI</sequence>
<dbReference type="PANTHER" id="PTHR30146">
    <property type="entry name" value="LACI-RELATED TRANSCRIPTIONAL REPRESSOR"/>
    <property type="match status" value="1"/>
</dbReference>
<dbReference type="Pfam" id="PF13377">
    <property type="entry name" value="Peripla_BP_3"/>
    <property type="match status" value="1"/>
</dbReference>
<proteinExistence type="predicted"/>
<dbReference type="GO" id="GO:0000976">
    <property type="term" value="F:transcription cis-regulatory region binding"/>
    <property type="evidence" value="ECO:0007669"/>
    <property type="project" value="TreeGrafter"/>
</dbReference>
<evidence type="ECO:0000256" key="3">
    <source>
        <dbReference type="ARBA" id="ARBA00023163"/>
    </source>
</evidence>
<evidence type="ECO:0000313" key="7">
    <source>
        <dbReference type="Proteomes" id="UP000824192"/>
    </source>
</evidence>
<dbReference type="InterPro" id="IPR046335">
    <property type="entry name" value="LacI/GalR-like_sensor"/>
</dbReference>
<reference evidence="6" key="2">
    <citation type="submission" date="2021-04" db="EMBL/GenBank/DDBJ databases">
        <authorList>
            <person name="Gilroy R."/>
        </authorList>
    </citation>
    <scope>NUCLEOTIDE SEQUENCE</scope>
    <source>
        <strain evidence="6">ChiGjej6B6-1540</strain>
    </source>
</reference>
<reference evidence="6" key="1">
    <citation type="journal article" date="2021" name="PeerJ">
        <title>Extensive microbial diversity within the chicken gut microbiome revealed by metagenomics and culture.</title>
        <authorList>
            <person name="Gilroy R."/>
            <person name="Ravi A."/>
            <person name="Getino M."/>
            <person name="Pursley I."/>
            <person name="Horton D.L."/>
            <person name="Alikhan N.F."/>
            <person name="Baker D."/>
            <person name="Gharbi K."/>
            <person name="Hall N."/>
            <person name="Watson M."/>
            <person name="Adriaenssens E.M."/>
            <person name="Foster-Nyarko E."/>
            <person name="Jarju S."/>
            <person name="Secka A."/>
            <person name="Antonio M."/>
            <person name="Oren A."/>
            <person name="Chaudhuri R.R."/>
            <person name="La Ragione R."/>
            <person name="Hildebrand F."/>
            <person name="Pallen M.J."/>
        </authorList>
    </citation>
    <scope>NUCLEOTIDE SEQUENCE</scope>
    <source>
        <strain evidence="6">ChiGjej6B6-1540</strain>
    </source>
</reference>
<keyword evidence="3" id="KW-0804">Transcription</keyword>
<dbReference type="PROSITE" id="PS00356">
    <property type="entry name" value="HTH_LACI_1"/>
    <property type="match status" value="1"/>
</dbReference>
<evidence type="ECO:0000256" key="1">
    <source>
        <dbReference type="ARBA" id="ARBA00023015"/>
    </source>
</evidence>
<accession>A0A9D1RWH1</accession>
<name>A0A9D1RWH1_9FIRM</name>
<dbReference type="CDD" id="cd01542">
    <property type="entry name" value="PBP1_TreR-like"/>
    <property type="match status" value="1"/>
</dbReference>
<dbReference type="AlphaFoldDB" id="A0A9D1RWH1"/>
<dbReference type="SMART" id="SM00354">
    <property type="entry name" value="HTH_LACI"/>
    <property type="match status" value="1"/>
</dbReference>
<feature type="domain" description="HTH lacI-type" evidence="4">
    <location>
        <begin position="1"/>
        <end position="54"/>
    </location>
</feature>
<organism evidence="6 7">
    <name type="scientific">Candidatus Flavonifractor merdipullorum</name>
    <dbReference type="NCBI Taxonomy" id="2838590"/>
    <lineage>
        <taxon>Bacteria</taxon>
        <taxon>Bacillati</taxon>
        <taxon>Bacillota</taxon>
        <taxon>Clostridia</taxon>
        <taxon>Eubacteriales</taxon>
        <taxon>Oscillospiraceae</taxon>
        <taxon>Flavonifractor</taxon>
    </lineage>
</organism>
<dbReference type="GO" id="GO:0003700">
    <property type="term" value="F:DNA-binding transcription factor activity"/>
    <property type="evidence" value="ECO:0007669"/>
    <property type="project" value="TreeGrafter"/>
</dbReference>
<dbReference type="InterPro" id="IPR001387">
    <property type="entry name" value="Cro/C1-type_HTH"/>
</dbReference>
<dbReference type="Proteomes" id="UP000824192">
    <property type="component" value="Unassembled WGS sequence"/>
</dbReference>
<comment type="caution">
    <text evidence="6">The sequence shown here is derived from an EMBL/GenBank/DDBJ whole genome shotgun (WGS) entry which is preliminary data.</text>
</comment>
<dbReference type="PROSITE" id="PS50943">
    <property type="entry name" value="HTH_CROC1"/>
    <property type="match status" value="1"/>
</dbReference>
<feature type="domain" description="HTH cro/C1-type" evidence="5">
    <location>
        <begin position="1"/>
        <end position="44"/>
    </location>
</feature>
<dbReference type="CDD" id="cd01392">
    <property type="entry name" value="HTH_LacI"/>
    <property type="match status" value="1"/>
</dbReference>
<dbReference type="PROSITE" id="PS50932">
    <property type="entry name" value="HTH_LACI_2"/>
    <property type="match status" value="1"/>
</dbReference>
<dbReference type="Gene3D" id="1.10.260.40">
    <property type="entry name" value="lambda repressor-like DNA-binding domains"/>
    <property type="match status" value="1"/>
</dbReference>
<dbReference type="InterPro" id="IPR028082">
    <property type="entry name" value="Peripla_BP_I"/>
</dbReference>
<evidence type="ECO:0000259" key="5">
    <source>
        <dbReference type="PROSITE" id="PS50943"/>
    </source>
</evidence>
<evidence type="ECO:0000313" key="6">
    <source>
        <dbReference type="EMBL" id="HIW94031.1"/>
    </source>
</evidence>
<dbReference type="SUPFAM" id="SSF53822">
    <property type="entry name" value="Periplasmic binding protein-like I"/>
    <property type="match status" value="1"/>
</dbReference>
<protein>
    <submittedName>
        <fullName evidence="6">LacI family DNA-binding transcriptional regulator</fullName>
    </submittedName>
</protein>
<evidence type="ECO:0000259" key="4">
    <source>
        <dbReference type="PROSITE" id="PS50932"/>
    </source>
</evidence>
<dbReference type="PANTHER" id="PTHR30146:SF109">
    <property type="entry name" value="HTH-TYPE TRANSCRIPTIONAL REGULATOR GALS"/>
    <property type="match status" value="1"/>
</dbReference>
<dbReference type="InterPro" id="IPR010982">
    <property type="entry name" value="Lambda_DNA-bd_dom_sf"/>
</dbReference>
<gene>
    <name evidence="6" type="ORF">H9868_05770</name>
</gene>
<keyword evidence="1" id="KW-0805">Transcription regulation</keyword>
<dbReference type="EMBL" id="DXGA01000116">
    <property type="protein sequence ID" value="HIW94031.1"/>
    <property type="molecule type" value="Genomic_DNA"/>
</dbReference>
<dbReference type="SUPFAM" id="SSF47413">
    <property type="entry name" value="lambda repressor-like DNA-binding domains"/>
    <property type="match status" value="1"/>
</dbReference>
<evidence type="ECO:0000256" key="2">
    <source>
        <dbReference type="ARBA" id="ARBA00023125"/>
    </source>
</evidence>
<keyword evidence="2 6" id="KW-0238">DNA-binding</keyword>
<dbReference type="Gene3D" id="3.40.50.2300">
    <property type="match status" value="2"/>
</dbReference>
<dbReference type="Pfam" id="PF00356">
    <property type="entry name" value="LacI"/>
    <property type="match status" value="1"/>
</dbReference>